<dbReference type="InterPro" id="IPR005607">
    <property type="entry name" value="BSD_dom"/>
</dbReference>
<dbReference type="InterPro" id="IPR013320">
    <property type="entry name" value="ConA-like_dom_sf"/>
</dbReference>
<dbReference type="PROSITE" id="PS50858">
    <property type="entry name" value="BSD"/>
    <property type="match status" value="1"/>
</dbReference>
<dbReference type="Pfam" id="PF03909">
    <property type="entry name" value="BSD"/>
    <property type="match status" value="1"/>
</dbReference>
<dbReference type="AlphaFoldDB" id="A0A8J5XAR1"/>
<organism evidence="2 3">
    <name type="scientific">Diacronema lutheri</name>
    <name type="common">Unicellular marine alga</name>
    <name type="synonym">Monochrysis lutheri</name>
    <dbReference type="NCBI Taxonomy" id="2081491"/>
    <lineage>
        <taxon>Eukaryota</taxon>
        <taxon>Haptista</taxon>
        <taxon>Haptophyta</taxon>
        <taxon>Pavlovophyceae</taxon>
        <taxon>Pavlovales</taxon>
        <taxon>Pavlovaceae</taxon>
        <taxon>Diacronema</taxon>
    </lineage>
</organism>
<gene>
    <name evidence="2" type="ORF">KFE25_012464</name>
</gene>
<accession>A0A8J5XAR1</accession>
<evidence type="ECO:0000313" key="2">
    <source>
        <dbReference type="EMBL" id="KAG8465101.1"/>
    </source>
</evidence>
<evidence type="ECO:0000313" key="3">
    <source>
        <dbReference type="Proteomes" id="UP000751190"/>
    </source>
</evidence>
<name>A0A8J5XAR1_DIALT</name>
<sequence length="471" mass="49985">MGSQQSAAIDTADAEEVGLRLAAALRARWFGATDESAHMKAELLADTTLCSVRNSLLDISSACVPDFLSASSGTPARRELTDAFWEFDAFKPYALAAVKADPSLSKLSYKAVPKHTTESEFWRLYFVLAYAALAESMADAAQAHSPKGKTRRLSTMTSPKRLAPLSLPRGNSLFLRQEPWARVGGEILWLLSDESQHLLQGKLYGGAGLTEGPQPGVAAFAFTTPTAVFELGAPAALDASANDEASGPPSSSSGGTGEWAVCCWFLATEESTHGLRCLACADGTEQLVCLREGELGLHTGRTGFLSCGFPIGALANGWYHLAAVGLRGKTTFSLNGEAVGMVDAQCVAPLRFVGNTPQVFGTPSQPFGIVADVRAYCRAIDEAEIVALARMVPEANRPSVPTNEALRAFARKRAVELARQKLELAADMIASADVALGPSLVPSVRRSYDLGAMREQLLLLSSAMDGDAAQR</sequence>
<feature type="domain" description="BSD" evidence="1">
    <location>
        <begin position="81"/>
        <end position="133"/>
    </location>
</feature>
<dbReference type="SUPFAM" id="SSF140383">
    <property type="entry name" value="BSD domain-like"/>
    <property type="match status" value="1"/>
</dbReference>
<evidence type="ECO:0000259" key="1">
    <source>
        <dbReference type="PROSITE" id="PS50858"/>
    </source>
</evidence>
<dbReference type="InterPro" id="IPR035925">
    <property type="entry name" value="BSD_dom_sf"/>
</dbReference>
<dbReference type="Proteomes" id="UP000751190">
    <property type="component" value="Unassembled WGS sequence"/>
</dbReference>
<dbReference type="Gene3D" id="1.10.3970.10">
    <property type="entry name" value="BSD domain"/>
    <property type="match status" value="1"/>
</dbReference>
<dbReference type="Gene3D" id="2.60.120.200">
    <property type="match status" value="1"/>
</dbReference>
<protein>
    <recommendedName>
        <fullName evidence="1">BSD domain-containing protein</fullName>
    </recommendedName>
</protein>
<comment type="caution">
    <text evidence="2">The sequence shown here is derived from an EMBL/GenBank/DDBJ whole genome shotgun (WGS) entry which is preliminary data.</text>
</comment>
<dbReference type="EMBL" id="JAGTXO010000011">
    <property type="protein sequence ID" value="KAG8465101.1"/>
    <property type="molecule type" value="Genomic_DNA"/>
</dbReference>
<dbReference type="SUPFAM" id="SSF49899">
    <property type="entry name" value="Concanavalin A-like lectins/glucanases"/>
    <property type="match status" value="1"/>
</dbReference>
<keyword evidence="3" id="KW-1185">Reference proteome</keyword>
<proteinExistence type="predicted"/>
<dbReference type="OrthoDB" id="47923at2759"/>
<reference evidence="2" key="1">
    <citation type="submission" date="2021-05" db="EMBL/GenBank/DDBJ databases">
        <title>The genome of the haptophyte Pavlova lutheri (Diacronema luteri, Pavlovales) - a model for lipid biosynthesis in eukaryotic algae.</title>
        <authorList>
            <person name="Hulatt C.J."/>
            <person name="Posewitz M.C."/>
        </authorList>
    </citation>
    <scope>NUCLEOTIDE SEQUENCE</scope>
    <source>
        <strain evidence="2">NIVA-4/92</strain>
    </source>
</reference>